<evidence type="ECO:0000259" key="2">
    <source>
        <dbReference type="PROSITE" id="PS51782"/>
    </source>
</evidence>
<dbReference type="EMBL" id="CP106735">
    <property type="protein sequence ID" value="UXX78118.1"/>
    <property type="molecule type" value="Genomic_DNA"/>
</dbReference>
<evidence type="ECO:0000259" key="1">
    <source>
        <dbReference type="PROSITE" id="PS50943"/>
    </source>
</evidence>
<dbReference type="Pfam" id="PF01476">
    <property type="entry name" value="LysM"/>
    <property type="match status" value="3"/>
</dbReference>
<dbReference type="InterPro" id="IPR001387">
    <property type="entry name" value="Cro/C1-type_HTH"/>
</dbReference>
<dbReference type="Gene3D" id="3.10.350.10">
    <property type="entry name" value="LysM domain"/>
    <property type="match status" value="3"/>
</dbReference>
<dbReference type="RefSeq" id="WP_263049864.1">
    <property type="nucleotide sequence ID" value="NZ_CP106735.1"/>
</dbReference>
<accession>A0ABY6CZ75</accession>
<dbReference type="SUPFAM" id="SSF54106">
    <property type="entry name" value="LysM domain"/>
    <property type="match status" value="3"/>
</dbReference>
<reference evidence="3" key="1">
    <citation type="submission" date="2022-10" db="EMBL/GenBank/DDBJ databases">
        <title>Comparative genomics and taxonomic characterization of three novel marine species of genus Reichenbachiella exhibiting antioxidant and polysaccharide degradation activities.</title>
        <authorList>
            <person name="Muhammad N."/>
            <person name="Lee Y.-J."/>
            <person name="Ko J."/>
            <person name="Kim S.-G."/>
        </authorList>
    </citation>
    <scope>NUCLEOTIDE SEQUENCE</scope>
    <source>
        <strain evidence="3">Wsw4-B4</strain>
    </source>
</reference>
<keyword evidence="4" id="KW-1185">Reference proteome</keyword>
<protein>
    <submittedName>
        <fullName evidence="3">LysM peptidoglycan-binding domain-containing protein</fullName>
    </submittedName>
</protein>
<proteinExistence type="predicted"/>
<organism evidence="3 4">
    <name type="scientific">Reichenbachiella carrageenanivorans</name>
    <dbReference type="NCBI Taxonomy" id="2979869"/>
    <lineage>
        <taxon>Bacteria</taxon>
        <taxon>Pseudomonadati</taxon>
        <taxon>Bacteroidota</taxon>
        <taxon>Cytophagia</taxon>
        <taxon>Cytophagales</taxon>
        <taxon>Reichenbachiellaceae</taxon>
        <taxon>Reichenbachiella</taxon>
    </lineage>
</organism>
<dbReference type="PANTHER" id="PTHR33734">
    <property type="entry name" value="LYSM DOMAIN-CONTAINING GPI-ANCHORED PROTEIN 2"/>
    <property type="match status" value="1"/>
</dbReference>
<feature type="domain" description="LysM" evidence="2">
    <location>
        <begin position="105"/>
        <end position="148"/>
    </location>
</feature>
<dbReference type="Proteomes" id="UP001062165">
    <property type="component" value="Chromosome"/>
</dbReference>
<gene>
    <name evidence="3" type="ORF">N7E81_12190</name>
</gene>
<dbReference type="CDD" id="cd00118">
    <property type="entry name" value="LysM"/>
    <property type="match status" value="3"/>
</dbReference>
<name>A0ABY6CZ75_9BACT</name>
<feature type="domain" description="LysM" evidence="2">
    <location>
        <begin position="164"/>
        <end position="207"/>
    </location>
</feature>
<dbReference type="PROSITE" id="PS50943">
    <property type="entry name" value="HTH_CROC1"/>
    <property type="match status" value="1"/>
</dbReference>
<feature type="domain" description="LysM" evidence="2">
    <location>
        <begin position="38"/>
        <end position="82"/>
    </location>
</feature>
<evidence type="ECO:0000313" key="4">
    <source>
        <dbReference type="Proteomes" id="UP001062165"/>
    </source>
</evidence>
<dbReference type="PANTHER" id="PTHR33734:SF22">
    <property type="entry name" value="MEMBRANE-BOUND LYTIC MUREIN TRANSGLYCOSYLASE D"/>
    <property type="match status" value="1"/>
</dbReference>
<dbReference type="SMART" id="SM00257">
    <property type="entry name" value="LysM"/>
    <property type="match status" value="3"/>
</dbReference>
<feature type="domain" description="HTH cro/C1-type" evidence="1">
    <location>
        <begin position="46"/>
        <end position="62"/>
    </location>
</feature>
<dbReference type="InterPro" id="IPR018392">
    <property type="entry name" value="LysM"/>
</dbReference>
<sequence>MIYRLLLLFLLIGFAQMGYSSSPLDSLRTEKIKGKKYVIHRAEPKETLYSIAKRYGVSVDELYAQNTTLKSDGLKMYDEIRVPLSKKKNLSTPEPTEAEKPAPTRIHVVQQGETLFAISRRYDMSVDSLSTLNSLENAHLDVGDTLYLAPVKGTTSTPASDTNKYHTVQPSETLFGISRMYQVEIEDIQQWNSLPDYTLSIGQQLIVSKGAVIASEKEVVIEPIAKKEIVIPPTQPEKPTLDTLYVKTDNSQFKTKTSDIKGLKTTVEEGFAMKIEDTDYTQKYLALHRTAPLGTTIVIKNQMTNQSIEARVVGKLPESAMNRTLLVRLSSAAYKAMGALDLKTPVIASYTPDNE</sequence>
<dbReference type="PROSITE" id="PS51782">
    <property type="entry name" value="LYSM"/>
    <property type="match status" value="3"/>
</dbReference>
<evidence type="ECO:0000313" key="3">
    <source>
        <dbReference type="EMBL" id="UXX78118.1"/>
    </source>
</evidence>
<dbReference type="InterPro" id="IPR036779">
    <property type="entry name" value="LysM_dom_sf"/>
</dbReference>